<reference evidence="2" key="1">
    <citation type="submission" date="2021-02" db="EMBL/GenBank/DDBJ databases">
        <authorList>
            <person name="Nowell W R."/>
        </authorList>
    </citation>
    <scope>NUCLEOTIDE SEQUENCE</scope>
</reference>
<feature type="region of interest" description="Disordered" evidence="1">
    <location>
        <begin position="1"/>
        <end position="24"/>
    </location>
</feature>
<sequence>NQSSSMNSIQIGANNTMKSQNYLP</sequence>
<proteinExistence type="predicted"/>
<dbReference type="AlphaFoldDB" id="A0A815S181"/>
<evidence type="ECO:0000313" key="3">
    <source>
        <dbReference type="Proteomes" id="UP000663889"/>
    </source>
</evidence>
<dbReference type="EMBL" id="CAJNOU010005645">
    <property type="protein sequence ID" value="CAF1484344.1"/>
    <property type="molecule type" value="Genomic_DNA"/>
</dbReference>
<evidence type="ECO:0000256" key="1">
    <source>
        <dbReference type="SAM" id="MobiDB-lite"/>
    </source>
</evidence>
<dbReference type="Proteomes" id="UP000663889">
    <property type="component" value="Unassembled WGS sequence"/>
</dbReference>
<name>A0A815S181_9BILA</name>
<protein>
    <submittedName>
        <fullName evidence="2">Uncharacterized protein</fullName>
    </submittedName>
</protein>
<gene>
    <name evidence="2" type="ORF">SEV965_LOCUS35260</name>
</gene>
<organism evidence="2 3">
    <name type="scientific">Rotaria sordida</name>
    <dbReference type="NCBI Taxonomy" id="392033"/>
    <lineage>
        <taxon>Eukaryota</taxon>
        <taxon>Metazoa</taxon>
        <taxon>Spiralia</taxon>
        <taxon>Gnathifera</taxon>
        <taxon>Rotifera</taxon>
        <taxon>Eurotatoria</taxon>
        <taxon>Bdelloidea</taxon>
        <taxon>Philodinida</taxon>
        <taxon>Philodinidae</taxon>
        <taxon>Rotaria</taxon>
    </lineage>
</organism>
<accession>A0A815S181</accession>
<feature type="non-terminal residue" evidence="2">
    <location>
        <position position="1"/>
    </location>
</feature>
<comment type="caution">
    <text evidence="2">The sequence shown here is derived from an EMBL/GenBank/DDBJ whole genome shotgun (WGS) entry which is preliminary data.</text>
</comment>
<evidence type="ECO:0000313" key="2">
    <source>
        <dbReference type="EMBL" id="CAF1484344.1"/>
    </source>
</evidence>